<protein>
    <recommendedName>
        <fullName evidence="10">tRNA dimethylallyltransferase</fullName>
        <ecNumber evidence="10">2.5.1.75</ecNumber>
    </recommendedName>
    <alternativeName>
        <fullName evidence="10">Dimethylallyl diphosphate:tRNA dimethylallyltransferase</fullName>
        <shortName evidence="10">DMAPP:tRNA dimethylallyltransferase</shortName>
        <shortName evidence="10">DMATase</shortName>
    </alternativeName>
    <alternativeName>
        <fullName evidence="10">Isopentenyl-diphosphate:tRNA isopentenyltransferase</fullName>
        <shortName evidence="10">IPP transferase</shortName>
        <shortName evidence="10">IPPT</shortName>
        <shortName evidence="10">IPTase</shortName>
    </alternativeName>
</protein>
<evidence type="ECO:0000256" key="12">
    <source>
        <dbReference type="RuleBase" id="RU003784"/>
    </source>
</evidence>
<dbReference type="RefSeq" id="WP_311350843.1">
    <property type="nucleotide sequence ID" value="NZ_JAVRHR010000002.1"/>
</dbReference>
<evidence type="ECO:0000256" key="7">
    <source>
        <dbReference type="ARBA" id="ARBA00022840"/>
    </source>
</evidence>
<evidence type="ECO:0000313" key="15">
    <source>
        <dbReference type="Proteomes" id="UP001255246"/>
    </source>
</evidence>
<dbReference type="NCBIfam" id="TIGR00174">
    <property type="entry name" value="miaA"/>
    <property type="match status" value="1"/>
</dbReference>
<dbReference type="Proteomes" id="UP001255246">
    <property type="component" value="Unassembled WGS sequence"/>
</dbReference>
<dbReference type="Gene3D" id="3.40.50.300">
    <property type="entry name" value="P-loop containing nucleotide triphosphate hydrolases"/>
    <property type="match status" value="1"/>
</dbReference>
<feature type="binding site" evidence="10">
    <location>
        <begin position="11"/>
        <end position="18"/>
    </location>
    <ligand>
        <name>ATP</name>
        <dbReference type="ChEBI" id="CHEBI:30616"/>
    </ligand>
</feature>
<dbReference type="InterPro" id="IPR039657">
    <property type="entry name" value="Dimethylallyltransferase"/>
</dbReference>
<evidence type="ECO:0000256" key="2">
    <source>
        <dbReference type="ARBA" id="ARBA00003213"/>
    </source>
</evidence>
<dbReference type="Gene3D" id="1.10.20.140">
    <property type="match status" value="1"/>
</dbReference>
<gene>
    <name evidence="10 14" type="primary">miaA</name>
    <name evidence="14" type="ORF">RM706_09595</name>
</gene>
<feature type="site" description="Interaction with substrate tRNA" evidence="10">
    <location>
        <position position="102"/>
    </location>
</feature>
<keyword evidence="6 10" id="KW-0547">Nucleotide-binding</keyword>
<name>A0ABU3AAS4_9FLAO</name>
<comment type="caution">
    <text evidence="14">The sequence shown here is derived from an EMBL/GenBank/DDBJ whole genome shotgun (WGS) entry which is preliminary data.</text>
</comment>
<comment type="cofactor">
    <cofactor evidence="1 10">
        <name>Mg(2+)</name>
        <dbReference type="ChEBI" id="CHEBI:18420"/>
    </cofactor>
</comment>
<evidence type="ECO:0000256" key="1">
    <source>
        <dbReference type="ARBA" id="ARBA00001946"/>
    </source>
</evidence>
<dbReference type="EMBL" id="JAVRHR010000002">
    <property type="protein sequence ID" value="MDT0607284.1"/>
    <property type="molecule type" value="Genomic_DNA"/>
</dbReference>
<evidence type="ECO:0000256" key="3">
    <source>
        <dbReference type="ARBA" id="ARBA00005842"/>
    </source>
</evidence>
<organism evidence="14 15">
    <name type="scientific">Croceitalea rosinachiae</name>
    <dbReference type="NCBI Taxonomy" id="3075596"/>
    <lineage>
        <taxon>Bacteria</taxon>
        <taxon>Pseudomonadati</taxon>
        <taxon>Bacteroidota</taxon>
        <taxon>Flavobacteriia</taxon>
        <taxon>Flavobacteriales</taxon>
        <taxon>Flavobacteriaceae</taxon>
        <taxon>Croceitalea</taxon>
    </lineage>
</organism>
<dbReference type="HAMAP" id="MF_00185">
    <property type="entry name" value="IPP_trans"/>
    <property type="match status" value="1"/>
</dbReference>
<feature type="site" description="Interaction with substrate tRNA" evidence="10">
    <location>
        <position position="124"/>
    </location>
</feature>
<reference evidence="14 15" key="1">
    <citation type="submission" date="2023-09" db="EMBL/GenBank/DDBJ databases">
        <authorList>
            <person name="Rey-Velasco X."/>
        </authorList>
    </citation>
    <scope>NUCLEOTIDE SEQUENCE [LARGE SCALE GENOMIC DNA]</scope>
    <source>
        <strain evidence="14 15">F388</strain>
    </source>
</reference>
<comment type="catalytic activity">
    <reaction evidence="9 10 11">
        <text>adenosine(37) in tRNA + dimethylallyl diphosphate = N(6)-dimethylallyladenosine(37) in tRNA + diphosphate</text>
        <dbReference type="Rhea" id="RHEA:26482"/>
        <dbReference type="Rhea" id="RHEA-COMP:10162"/>
        <dbReference type="Rhea" id="RHEA-COMP:10375"/>
        <dbReference type="ChEBI" id="CHEBI:33019"/>
        <dbReference type="ChEBI" id="CHEBI:57623"/>
        <dbReference type="ChEBI" id="CHEBI:74411"/>
        <dbReference type="ChEBI" id="CHEBI:74415"/>
        <dbReference type="EC" id="2.5.1.75"/>
    </reaction>
</comment>
<evidence type="ECO:0000256" key="9">
    <source>
        <dbReference type="ARBA" id="ARBA00049563"/>
    </source>
</evidence>
<accession>A0ABU3AAS4</accession>
<evidence type="ECO:0000313" key="14">
    <source>
        <dbReference type="EMBL" id="MDT0607284.1"/>
    </source>
</evidence>
<dbReference type="EC" id="2.5.1.75" evidence="10"/>
<dbReference type="PANTHER" id="PTHR11088:SF60">
    <property type="entry name" value="TRNA DIMETHYLALLYLTRANSFERASE"/>
    <property type="match status" value="1"/>
</dbReference>
<comment type="similarity">
    <text evidence="3 10 13">Belongs to the IPP transferase family.</text>
</comment>
<evidence type="ECO:0000256" key="10">
    <source>
        <dbReference type="HAMAP-Rule" id="MF_00185"/>
    </source>
</evidence>
<comment type="caution">
    <text evidence="10">Lacks conserved residue(s) required for the propagation of feature annotation.</text>
</comment>
<comment type="subunit">
    <text evidence="10">Monomer.</text>
</comment>
<evidence type="ECO:0000256" key="8">
    <source>
        <dbReference type="ARBA" id="ARBA00022842"/>
    </source>
</evidence>
<evidence type="ECO:0000256" key="11">
    <source>
        <dbReference type="RuleBase" id="RU003783"/>
    </source>
</evidence>
<evidence type="ECO:0000256" key="4">
    <source>
        <dbReference type="ARBA" id="ARBA00022679"/>
    </source>
</evidence>
<dbReference type="SUPFAM" id="SSF52540">
    <property type="entry name" value="P-loop containing nucleoside triphosphate hydrolases"/>
    <property type="match status" value="2"/>
</dbReference>
<keyword evidence="4 10" id="KW-0808">Transferase</keyword>
<dbReference type="Pfam" id="PF01715">
    <property type="entry name" value="IPPT"/>
    <property type="match status" value="1"/>
</dbReference>
<feature type="region of interest" description="Interaction with substrate tRNA" evidence="10">
    <location>
        <begin position="36"/>
        <end position="39"/>
    </location>
</feature>
<keyword evidence="7 10" id="KW-0067">ATP-binding</keyword>
<keyword evidence="15" id="KW-1185">Reference proteome</keyword>
<keyword evidence="8 10" id="KW-0460">Magnesium</keyword>
<feature type="binding site" evidence="10">
    <location>
        <begin position="13"/>
        <end position="18"/>
    </location>
    <ligand>
        <name>substrate</name>
    </ligand>
</feature>
<evidence type="ECO:0000256" key="6">
    <source>
        <dbReference type="ARBA" id="ARBA00022741"/>
    </source>
</evidence>
<evidence type="ECO:0000256" key="5">
    <source>
        <dbReference type="ARBA" id="ARBA00022694"/>
    </source>
</evidence>
<dbReference type="GO" id="GO:0052381">
    <property type="term" value="F:tRNA dimethylallyltransferase activity"/>
    <property type="evidence" value="ECO:0007669"/>
    <property type="project" value="UniProtKB-EC"/>
</dbReference>
<evidence type="ECO:0000256" key="13">
    <source>
        <dbReference type="RuleBase" id="RU003785"/>
    </source>
</evidence>
<keyword evidence="5 10" id="KW-0819">tRNA processing</keyword>
<dbReference type="InterPro" id="IPR027417">
    <property type="entry name" value="P-loop_NTPase"/>
</dbReference>
<proteinExistence type="inferred from homology"/>
<dbReference type="InterPro" id="IPR018022">
    <property type="entry name" value="IPT"/>
</dbReference>
<dbReference type="PANTHER" id="PTHR11088">
    <property type="entry name" value="TRNA DIMETHYLALLYLTRANSFERASE"/>
    <property type="match status" value="1"/>
</dbReference>
<comment type="function">
    <text evidence="2 10 12">Catalyzes the transfer of a dimethylallyl group onto the adenine at position 37 in tRNAs that read codons beginning with uridine, leading to the formation of N6-(dimethylallyl)adenosine (i(6)A).</text>
</comment>
<sequence length="306" mass="35590">MTDKTLIALIGPTAIGKTSLAIQLATYFNTEILSADSRQFYKEMCIGTAVPTHEELQMAPHHFIQHKSILDTYTVGDFEKEAISKLYLIFKENSLAILVGGSGLYVDAVVNGLDKFPKIPIEIREELITLENEKGISFLQEELKNRDLKYYENVDIENPHRVIRALEVCIASGKPYSSFLNQKKKKRNFKTIYVGIKAERTVIYDRINKRVDFMIENGFLNEARELYQYKELNALQTVGYKELFAFFDGNYDYDFAIEEIKKNTRRFAKRQLTWNRKNNDINWVEFGEDTKEIISKVENLVNSRYE</sequence>